<comment type="caution">
    <text evidence="1">The sequence shown here is derived from an EMBL/GenBank/DDBJ whole genome shotgun (WGS) entry which is preliminary data.</text>
</comment>
<gene>
    <name evidence="1" type="ORF">ONZ43_g4522</name>
</gene>
<dbReference type="Proteomes" id="UP001153334">
    <property type="component" value="Unassembled WGS sequence"/>
</dbReference>
<reference evidence="1" key="1">
    <citation type="submission" date="2022-11" db="EMBL/GenBank/DDBJ databases">
        <title>Genome Sequence of Nemania bipapillata.</title>
        <authorList>
            <person name="Buettner E."/>
        </authorList>
    </citation>
    <scope>NUCLEOTIDE SEQUENCE</scope>
    <source>
        <strain evidence="1">CP14</strain>
    </source>
</reference>
<organism evidence="1 2">
    <name type="scientific">Nemania bipapillata</name>
    <dbReference type="NCBI Taxonomy" id="110536"/>
    <lineage>
        <taxon>Eukaryota</taxon>
        <taxon>Fungi</taxon>
        <taxon>Dikarya</taxon>
        <taxon>Ascomycota</taxon>
        <taxon>Pezizomycotina</taxon>
        <taxon>Sordariomycetes</taxon>
        <taxon>Xylariomycetidae</taxon>
        <taxon>Xylariales</taxon>
        <taxon>Xylariaceae</taxon>
        <taxon>Nemania</taxon>
    </lineage>
</organism>
<name>A0ACC2ILK3_9PEZI</name>
<protein>
    <submittedName>
        <fullName evidence="1">Uncharacterized protein</fullName>
    </submittedName>
</protein>
<proteinExistence type="predicted"/>
<accession>A0ACC2ILK3</accession>
<evidence type="ECO:0000313" key="2">
    <source>
        <dbReference type="Proteomes" id="UP001153334"/>
    </source>
</evidence>
<dbReference type="EMBL" id="JAPESX010001235">
    <property type="protein sequence ID" value="KAJ8116065.1"/>
    <property type="molecule type" value="Genomic_DNA"/>
</dbReference>
<keyword evidence="2" id="KW-1185">Reference proteome</keyword>
<evidence type="ECO:0000313" key="1">
    <source>
        <dbReference type="EMBL" id="KAJ8116065.1"/>
    </source>
</evidence>
<sequence>MNPLGPLSEAHHEGDLLFGNSSPVSWDAISDEGSKHESGEAQDEPHMDAVIAECMSYVKTTLDQLAKISLAIRKAGNKFRFGKVGAALDNDSFEEYRNHLTSIILRAFPDPEAQMLPVEQKMKRVSDYGVLTAVQKQLIHANILRKHRIEFATKSRKKGQRPGPGNTP</sequence>